<evidence type="ECO:0000313" key="4">
    <source>
        <dbReference type="Proteomes" id="UP001295684"/>
    </source>
</evidence>
<feature type="compositionally biased region" description="Acidic residues" evidence="1">
    <location>
        <begin position="261"/>
        <end position="270"/>
    </location>
</feature>
<evidence type="ECO:0000256" key="2">
    <source>
        <dbReference type="SAM" id="Phobius"/>
    </source>
</evidence>
<evidence type="ECO:0000313" key="3">
    <source>
        <dbReference type="EMBL" id="CAI2366846.1"/>
    </source>
</evidence>
<organism evidence="3 4">
    <name type="scientific">Euplotes crassus</name>
    <dbReference type="NCBI Taxonomy" id="5936"/>
    <lineage>
        <taxon>Eukaryota</taxon>
        <taxon>Sar</taxon>
        <taxon>Alveolata</taxon>
        <taxon>Ciliophora</taxon>
        <taxon>Intramacronucleata</taxon>
        <taxon>Spirotrichea</taxon>
        <taxon>Hypotrichia</taxon>
        <taxon>Euplotida</taxon>
        <taxon>Euplotidae</taxon>
        <taxon>Moneuplotes</taxon>
    </lineage>
</organism>
<keyword evidence="2" id="KW-0812">Transmembrane</keyword>
<feature type="region of interest" description="Disordered" evidence="1">
    <location>
        <begin position="255"/>
        <end position="274"/>
    </location>
</feature>
<proteinExistence type="predicted"/>
<keyword evidence="2" id="KW-0472">Membrane</keyword>
<reference evidence="3" key="1">
    <citation type="submission" date="2023-07" db="EMBL/GenBank/DDBJ databases">
        <authorList>
            <consortium name="AG Swart"/>
            <person name="Singh M."/>
            <person name="Singh A."/>
            <person name="Seah K."/>
            <person name="Emmerich C."/>
        </authorList>
    </citation>
    <scope>NUCLEOTIDE SEQUENCE</scope>
    <source>
        <strain evidence="3">DP1</strain>
    </source>
</reference>
<sequence>MELNILEDELLLPLQEECSKDYISHHAKTPEVTMDELNPFQKYQLNKRFLTAQGLIADVVDYLDHVTNFTDSRDTLLFLLLVSFVLYTIQYFFIYFPLLVILKVMHNMTKKQECKDRELNLKRSYLIIQRVMKDTCELVDFYDLFMRDYLHWGDRRKTILLITEMAKLSITGVSFIYVPLNVLLIIALWIKVLQRSHFFFCLFNVIKEFNRNMVERFLGTRFRNILDPPLEGLIEEFRKEDNGFAKDNFLPFELIPKPSDEDTNGSETDGDSTPFLKKLFRRSTRKPKENVSIRKYSPSDHSLFTMRQSSRHDSSEMTSETPIKNFIKKISNNLNRLTDEIFKDKIPEDSLIDDVREIASQEEISIIEDFKINTSIVDRFASQQKQPRKRLMQVKPKTSPIYREVGEELEIDSSFEVALKVDESNFSSVSNTNSNKIELTCSKPLRGLRKGQNIGLKVPKK</sequence>
<keyword evidence="2" id="KW-1133">Transmembrane helix</keyword>
<evidence type="ECO:0000256" key="1">
    <source>
        <dbReference type="SAM" id="MobiDB-lite"/>
    </source>
</evidence>
<dbReference type="EMBL" id="CAMPGE010007930">
    <property type="protein sequence ID" value="CAI2366846.1"/>
    <property type="molecule type" value="Genomic_DNA"/>
</dbReference>
<keyword evidence="4" id="KW-1185">Reference proteome</keyword>
<feature type="transmembrane region" description="Helical" evidence="2">
    <location>
        <begin position="165"/>
        <end position="190"/>
    </location>
</feature>
<dbReference type="AlphaFoldDB" id="A0AAD1UCU6"/>
<protein>
    <submittedName>
        <fullName evidence="3">Uncharacterized protein</fullName>
    </submittedName>
</protein>
<feature type="transmembrane region" description="Helical" evidence="2">
    <location>
        <begin position="76"/>
        <end position="102"/>
    </location>
</feature>
<name>A0AAD1UCU6_EUPCR</name>
<gene>
    <name evidence="3" type="ORF">ECRASSUSDP1_LOCUS8120</name>
</gene>
<dbReference type="Proteomes" id="UP001295684">
    <property type="component" value="Unassembled WGS sequence"/>
</dbReference>
<accession>A0AAD1UCU6</accession>
<comment type="caution">
    <text evidence="3">The sequence shown here is derived from an EMBL/GenBank/DDBJ whole genome shotgun (WGS) entry which is preliminary data.</text>
</comment>